<accession>A0A6J6KSG1</accession>
<protein>
    <submittedName>
        <fullName evidence="1">Unannotated protein</fullName>
    </submittedName>
</protein>
<gene>
    <name evidence="1" type="ORF">UFOPK2158_01275</name>
</gene>
<organism evidence="1">
    <name type="scientific">freshwater metagenome</name>
    <dbReference type="NCBI Taxonomy" id="449393"/>
    <lineage>
        <taxon>unclassified sequences</taxon>
        <taxon>metagenomes</taxon>
        <taxon>ecological metagenomes</taxon>
    </lineage>
</organism>
<name>A0A6J6KSG1_9ZZZZ</name>
<dbReference type="EMBL" id="CAEZVY010000168">
    <property type="protein sequence ID" value="CAB4652276.1"/>
    <property type="molecule type" value="Genomic_DNA"/>
</dbReference>
<evidence type="ECO:0000313" key="1">
    <source>
        <dbReference type="EMBL" id="CAB4652276.1"/>
    </source>
</evidence>
<reference evidence="1" key="1">
    <citation type="submission" date="2020-05" db="EMBL/GenBank/DDBJ databases">
        <authorList>
            <person name="Chiriac C."/>
            <person name="Salcher M."/>
            <person name="Ghai R."/>
            <person name="Kavagutti S V."/>
        </authorList>
    </citation>
    <scope>NUCLEOTIDE SEQUENCE</scope>
</reference>
<sequence length="182" mass="19822">MLGHSAEALEELAAHSKELRRVFGEDILLPGECHGFQHAPQSDGRGECHLLAKGVVHQRRIGFDRCRDQCLAGDKTNDKFGGSREAIPVGLFAKRIHVSPDGGHVLLQQRLTPGCFFTSSSERNLAGFEIRGEGDLGVHGNVFSTREVNDHVGLPNSSIRADLGLNIKVDTLNQACRLNHPS</sequence>
<dbReference type="AlphaFoldDB" id="A0A6J6KSG1"/>
<proteinExistence type="predicted"/>